<dbReference type="EC" id="3.6.1.72" evidence="3"/>
<feature type="region of interest" description="Disordered" evidence="19">
    <location>
        <begin position="1"/>
        <end position="79"/>
    </location>
</feature>
<dbReference type="HOGENOM" id="CLU_066882_0_0_1"/>
<dbReference type="Proteomes" id="UP000008065">
    <property type="component" value="Unassembled WGS sequence"/>
</dbReference>
<dbReference type="OrthoDB" id="3512845at2759"/>
<evidence type="ECO:0000256" key="3">
    <source>
        <dbReference type="ARBA" id="ARBA00012495"/>
    </source>
</evidence>
<dbReference type="GO" id="GO:0003725">
    <property type="term" value="F:double-stranded RNA binding"/>
    <property type="evidence" value="ECO:0007669"/>
    <property type="project" value="TreeGrafter"/>
</dbReference>
<feature type="domain" description="Aprataxin C2HE/C2H2/C2HC zinc finger" evidence="20">
    <location>
        <begin position="237"/>
        <end position="293"/>
    </location>
</feature>
<keyword evidence="11" id="KW-0234">DNA repair</keyword>
<evidence type="ECO:0000256" key="15">
    <source>
        <dbReference type="ARBA" id="ARBA00044713"/>
    </source>
</evidence>
<evidence type="ECO:0000256" key="6">
    <source>
        <dbReference type="ARBA" id="ARBA00022723"/>
    </source>
</evidence>
<dbReference type="InterPro" id="IPR019808">
    <property type="entry name" value="Histidine_triad_CS"/>
</dbReference>
<dbReference type="Gene3D" id="3.30.428.10">
    <property type="entry name" value="HIT-like"/>
    <property type="match status" value="1"/>
</dbReference>
<feature type="compositionally biased region" description="Low complexity" evidence="19">
    <location>
        <begin position="42"/>
        <end position="59"/>
    </location>
</feature>
<comment type="catalytic activity">
    <reaction evidence="15">
        <text>a 5'-end adenosine-5'-diphospho-5'-ribonucleoside-2'-deoxyribonucleotide-DNA + H2O = a 5'-end 5'-phospho-ribonucleoside-2'-deoxyribonucleotide-DNA + AMP + 2 H(+)</text>
        <dbReference type="Rhea" id="RHEA:52132"/>
        <dbReference type="Rhea" id="RHEA-COMP:13182"/>
        <dbReference type="Rhea" id="RHEA-COMP:13183"/>
        <dbReference type="ChEBI" id="CHEBI:15377"/>
        <dbReference type="ChEBI" id="CHEBI:15378"/>
        <dbReference type="ChEBI" id="CHEBI:136414"/>
        <dbReference type="ChEBI" id="CHEBI:136415"/>
        <dbReference type="ChEBI" id="CHEBI:456215"/>
        <dbReference type="EC" id="3.6.1.71"/>
    </reaction>
</comment>
<dbReference type="GO" id="GO:0033699">
    <property type="term" value="F:DNA 5'-adenosine monophosphate hydrolase activity"/>
    <property type="evidence" value="ECO:0007669"/>
    <property type="project" value="UniProtKB-EC"/>
</dbReference>
<evidence type="ECO:0000256" key="1">
    <source>
        <dbReference type="ARBA" id="ARBA00004123"/>
    </source>
</evidence>
<dbReference type="GO" id="GO:0120108">
    <property type="term" value="F:DNA-3'-diphospho-5'-guanosine diphosphatase activity"/>
    <property type="evidence" value="ECO:0007669"/>
    <property type="project" value="UniProtKB-EC"/>
</dbReference>
<evidence type="ECO:0000313" key="22">
    <source>
        <dbReference type="Proteomes" id="UP000008065"/>
    </source>
</evidence>
<evidence type="ECO:0000256" key="7">
    <source>
        <dbReference type="ARBA" id="ARBA00022763"/>
    </source>
</evidence>
<comment type="catalytic activity">
    <reaction evidence="14">
        <text>a 5'-end adenosine-5'-diphospho-5'-2'-deoxyribonucleoside-DNA + H2O = a 5'-end 5'-phospho-2'-deoxyribonucleoside-DNA + AMP + 2 H(+)</text>
        <dbReference type="Rhea" id="RHEA:52128"/>
        <dbReference type="Rhea" id="RHEA-COMP:13180"/>
        <dbReference type="Rhea" id="RHEA-COMP:13181"/>
        <dbReference type="ChEBI" id="CHEBI:15377"/>
        <dbReference type="ChEBI" id="CHEBI:15378"/>
        <dbReference type="ChEBI" id="CHEBI:136412"/>
        <dbReference type="ChEBI" id="CHEBI:136413"/>
        <dbReference type="ChEBI" id="CHEBI:456215"/>
        <dbReference type="EC" id="3.6.1.71"/>
    </reaction>
</comment>
<dbReference type="GeneID" id="20825929"/>
<dbReference type="Pfam" id="PF16278">
    <property type="entry name" value="zf-C2HE"/>
    <property type="match status" value="1"/>
</dbReference>
<dbReference type="KEGG" id="nte:NEUTE1DRAFT136002"/>
<evidence type="ECO:0000256" key="12">
    <source>
        <dbReference type="ARBA" id="ARBA00023242"/>
    </source>
</evidence>
<comment type="function">
    <text evidence="16">DNA-binding protein involved in single-strand DNA break repair, double-strand DNA break repair and base excision repair. Resolves abortive DNA ligation intermediates formed either at base excision sites, or when DNA ligases attempt to repair non-ligatable breaks induced by reactive oxygen species. Catalyzes the release of adenylate groups covalently linked to 5'-phosphate termini, resulting in the production of 5'-phosphate termini that can be efficiently rejoined. Likewise, catalyzes the release of 3'-linked guanosine (DNAppG) and inosine (DNAppI) from DNA, but has higher specific activity with 5'-linked adenosine (AppDNA).</text>
</comment>
<accession>F8MI60</accession>
<comment type="subcellular location">
    <subcellularLocation>
        <location evidence="2">Cytoplasm</location>
    </subcellularLocation>
    <subcellularLocation>
        <location evidence="1">Nucleus</location>
    </subcellularLocation>
</comment>
<keyword evidence="9" id="KW-0862">Zinc</keyword>
<evidence type="ECO:0000256" key="19">
    <source>
        <dbReference type="SAM" id="MobiDB-lite"/>
    </source>
</evidence>
<protein>
    <recommendedName>
        <fullName evidence="17">Aprataxin-like protein</fullName>
        <ecNumber evidence="4">3.6.1.71</ecNumber>
        <ecNumber evidence="3">3.6.1.72</ecNumber>
    </recommendedName>
    <alternativeName>
        <fullName evidence="18">Hit family protein 3</fullName>
    </alternativeName>
</protein>
<dbReference type="GO" id="GO:1990165">
    <property type="term" value="F:single-strand break-containing DNA binding"/>
    <property type="evidence" value="ECO:0007669"/>
    <property type="project" value="TreeGrafter"/>
</dbReference>
<dbReference type="EMBL" id="GL891303">
    <property type="protein sequence ID" value="EGO58916.1"/>
    <property type="molecule type" value="Genomic_DNA"/>
</dbReference>
<evidence type="ECO:0000256" key="8">
    <source>
        <dbReference type="ARBA" id="ARBA00022801"/>
    </source>
</evidence>
<dbReference type="PROSITE" id="PS00892">
    <property type="entry name" value="HIT_1"/>
    <property type="match status" value="1"/>
</dbReference>
<proteinExistence type="predicted"/>
<dbReference type="RefSeq" id="XP_009849211.1">
    <property type="nucleotide sequence ID" value="XM_009850909.1"/>
</dbReference>
<dbReference type="EC" id="3.6.1.71" evidence="4"/>
<evidence type="ECO:0000256" key="17">
    <source>
        <dbReference type="ARBA" id="ARBA00068941"/>
    </source>
</evidence>
<gene>
    <name evidence="21" type="ORF">NEUTE1DRAFT_136002</name>
</gene>
<evidence type="ECO:0000256" key="4">
    <source>
        <dbReference type="ARBA" id="ARBA00012496"/>
    </source>
</evidence>
<keyword evidence="6" id="KW-0479">Metal-binding</keyword>
<dbReference type="FunFam" id="3.30.428.10:FF:000017">
    <property type="entry name" value="Aprataxin-like protein"/>
    <property type="match status" value="1"/>
</dbReference>
<dbReference type="GO" id="GO:0000012">
    <property type="term" value="P:single strand break repair"/>
    <property type="evidence" value="ECO:0007669"/>
    <property type="project" value="TreeGrafter"/>
</dbReference>
<dbReference type="VEuPathDB" id="FungiDB:NEUTE1DRAFT_136002"/>
<keyword evidence="8" id="KW-0378">Hydrolase</keyword>
<dbReference type="GO" id="GO:0003697">
    <property type="term" value="F:single-stranded DNA binding"/>
    <property type="evidence" value="ECO:0007669"/>
    <property type="project" value="TreeGrafter"/>
</dbReference>
<keyword evidence="5" id="KW-0963">Cytoplasm</keyword>
<dbReference type="Pfam" id="PF11969">
    <property type="entry name" value="DcpS_C"/>
    <property type="match status" value="1"/>
</dbReference>
<comment type="catalytic activity">
    <reaction evidence="13">
        <text>a 3'-end 2'-deoxyribonucleotide-3'-diphospho-5'-guanosine-DNA + H2O = a 3'-end 2'-deoxyribonucleotide 3'-phosphate-DNA + GMP + 2 H(+)</text>
        <dbReference type="Rhea" id="RHEA:52140"/>
        <dbReference type="Rhea" id="RHEA-COMP:13186"/>
        <dbReference type="Rhea" id="RHEA-COMP:13187"/>
        <dbReference type="ChEBI" id="CHEBI:15377"/>
        <dbReference type="ChEBI" id="CHEBI:15378"/>
        <dbReference type="ChEBI" id="CHEBI:58115"/>
        <dbReference type="ChEBI" id="CHEBI:136419"/>
        <dbReference type="ChEBI" id="CHEBI:136420"/>
        <dbReference type="EC" id="3.6.1.72"/>
    </reaction>
</comment>
<keyword evidence="12" id="KW-0539">Nucleus</keyword>
<evidence type="ECO:0000256" key="16">
    <source>
        <dbReference type="ARBA" id="ARBA00059438"/>
    </source>
</evidence>
<evidence type="ECO:0000256" key="2">
    <source>
        <dbReference type="ARBA" id="ARBA00004496"/>
    </source>
</evidence>
<keyword evidence="7" id="KW-0227">DNA damage</keyword>
<organism evidence="21 22">
    <name type="scientific">Neurospora tetrasperma (strain FGSC 2508 / ATCC MYA-4615 / P0657)</name>
    <dbReference type="NCBI Taxonomy" id="510951"/>
    <lineage>
        <taxon>Eukaryota</taxon>
        <taxon>Fungi</taxon>
        <taxon>Dikarya</taxon>
        <taxon>Ascomycota</taxon>
        <taxon>Pezizomycotina</taxon>
        <taxon>Sordariomycetes</taxon>
        <taxon>Sordariomycetidae</taxon>
        <taxon>Sordariales</taxon>
        <taxon>Sordariaceae</taxon>
        <taxon>Neurospora</taxon>
    </lineage>
</organism>
<dbReference type="GO" id="GO:0005737">
    <property type="term" value="C:cytoplasm"/>
    <property type="evidence" value="ECO:0007669"/>
    <property type="project" value="UniProtKB-SubCell"/>
</dbReference>
<name>F8MI60_NEUT8</name>
<reference evidence="22" key="1">
    <citation type="journal article" date="2011" name="Genetics">
        <title>Massive changes in genome architecture accompany the transition to self-fertility in the filamentous fungus Neurospora tetrasperma.</title>
        <authorList>
            <person name="Ellison C.E."/>
            <person name="Stajich J.E."/>
            <person name="Jacobson D.J."/>
            <person name="Natvig D.O."/>
            <person name="Lapidus A."/>
            <person name="Foster B."/>
            <person name="Aerts A."/>
            <person name="Riley R."/>
            <person name="Lindquist E.A."/>
            <person name="Grigoriev I.V."/>
            <person name="Taylor J.W."/>
        </authorList>
    </citation>
    <scope>NUCLEOTIDE SEQUENCE [LARGE SCALE GENOMIC DNA]</scope>
    <source>
        <strain evidence="22">FGSC 2508 / P0657</strain>
    </source>
</reference>
<dbReference type="GO" id="GO:0030983">
    <property type="term" value="F:mismatched DNA binding"/>
    <property type="evidence" value="ECO:0007669"/>
    <property type="project" value="TreeGrafter"/>
</dbReference>
<evidence type="ECO:0000256" key="5">
    <source>
        <dbReference type="ARBA" id="ARBA00022490"/>
    </source>
</evidence>
<evidence type="ECO:0000256" key="14">
    <source>
        <dbReference type="ARBA" id="ARBA00044639"/>
    </source>
</evidence>
<dbReference type="PANTHER" id="PTHR12486:SF4">
    <property type="entry name" value="APRATAXIN"/>
    <property type="match status" value="1"/>
</dbReference>
<evidence type="ECO:0000256" key="11">
    <source>
        <dbReference type="ARBA" id="ARBA00023204"/>
    </source>
</evidence>
<evidence type="ECO:0000259" key="20">
    <source>
        <dbReference type="Pfam" id="PF16278"/>
    </source>
</evidence>
<evidence type="ECO:0000256" key="10">
    <source>
        <dbReference type="ARBA" id="ARBA00023125"/>
    </source>
</evidence>
<keyword evidence="10" id="KW-0238">DNA-binding</keyword>
<dbReference type="GO" id="GO:0005634">
    <property type="term" value="C:nucleus"/>
    <property type="evidence" value="ECO:0007669"/>
    <property type="project" value="UniProtKB-SubCell"/>
</dbReference>
<dbReference type="GO" id="GO:0046872">
    <property type="term" value="F:metal ion binding"/>
    <property type="evidence" value="ECO:0007669"/>
    <property type="project" value="UniProtKB-KW"/>
</dbReference>
<dbReference type="InterPro" id="IPR032566">
    <property type="entry name" value="Znf-C2HE"/>
</dbReference>
<evidence type="ECO:0000313" key="21">
    <source>
        <dbReference type="EMBL" id="EGO58916.1"/>
    </source>
</evidence>
<sequence length="299" mass="33775">MAEAAEDPQDFAKFSTAPSSHLHEISSGPQSKKRNAFAELMAPKPKAARPDASSSRSPAGVPSPTHKRTKNSGGKTTTRSKWSGALLEYIDHPDRFPQQVIRVTDKTVLIRDGFPKATVHLLLIPRSPEHYDLHPLQAFQDKDFLAMMRDEAASAARLAAAELQRNISSFSVSSKARNEAMDKGVPFDQLPQCRDYLSDIRIGVHAHPSMDHLHVHIISRDMHSDKLKHRKHYNSFNTPFFIPLEDCPLAEDDERRNTSFQNGNLAKGFICWRCGQEFGNKFAELKRHLETEFAHWKSE</sequence>
<dbReference type="SUPFAM" id="SSF54197">
    <property type="entry name" value="HIT-like"/>
    <property type="match status" value="1"/>
</dbReference>
<dbReference type="PANTHER" id="PTHR12486">
    <property type="entry name" value="APRATAXIN-RELATED"/>
    <property type="match status" value="1"/>
</dbReference>
<evidence type="ECO:0000256" key="18">
    <source>
        <dbReference type="ARBA" id="ARBA00076243"/>
    </source>
</evidence>
<dbReference type="AlphaFoldDB" id="F8MI60"/>
<dbReference type="InterPro" id="IPR036265">
    <property type="entry name" value="HIT-like_sf"/>
</dbReference>
<keyword evidence="22" id="KW-1185">Reference proteome</keyword>
<evidence type="ECO:0000256" key="9">
    <source>
        <dbReference type="ARBA" id="ARBA00022833"/>
    </source>
</evidence>
<evidence type="ECO:0000256" key="13">
    <source>
        <dbReference type="ARBA" id="ARBA00024601"/>
    </source>
</evidence>